<dbReference type="Gene3D" id="2.40.320.10">
    <property type="entry name" value="Hypothetical Protein Pfu-838710-001"/>
    <property type="match status" value="1"/>
</dbReference>
<dbReference type="RefSeq" id="WP_103066800.1">
    <property type="nucleotide sequence ID" value="NZ_AZRL01000012.1"/>
</dbReference>
<organism evidence="1 2">
    <name type="scientific">Petrotoga olearia DSM 13574</name>
    <dbReference type="NCBI Taxonomy" id="1122955"/>
    <lineage>
        <taxon>Bacteria</taxon>
        <taxon>Thermotogati</taxon>
        <taxon>Thermotogota</taxon>
        <taxon>Thermotogae</taxon>
        <taxon>Petrotogales</taxon>
        <taxon>Petrotogaceae</taxon>
        <taxon>Petrotoga</taxon>
    </lineage>
</organism>
<dbReference type="AlphaFoldDB" id="A0A2K1P177"/>
<evidence type="ECO:0000313" key="1">
    <source>
        <dbReference type="EMBL" id="PNR96539.1"/>
    </source>
</evidence>
<dbReference type="Proteomes" id="UP000236434">
    <property type="component" value="Unassembled WGS sequence"/>
</dbReference>
<dbReference type="EMBL" id="AZRL01000012">
    <property type="protein sequence ID" value="PNR96539.1"/>
    <property type="molecule type" value="Genomic_DNA"/>
</dbReference>
<reference evidence="1 2" key="1">
    <citation type="submission" date="2013-12" db="EMBL/GenBank/DDBJ databases">
        <title>Comparative genomics of Petrotoga isolates.</title>
        <authorList>
            <person name="Nesbo C.L."/>
            <person name="Charchuk R."/>
            <person name="Chow K."/>
        </authorList>
    </citation>
    <scope>NUCLEOTIDE SEQUENCE [LARGE SCALE GENOMIC DNA]</scope>
    <source>
        <strain evidence="1 2">DSM 13574</strain>
    </source>
</reference>
<gene>
    <name evidence="1" type="ORF">X929_04300</name>
</gene>
<protein>
    <submittedName>
        <fullName evidence="1">Uncharacterized protein</fullName>
    </submittedName>
</protein>
<dbReference type="OrthoDB" id="48087at2"/>
<sequence length="180" mass="21922">MKYENERKYRIPDKYIFKKLVSLAFDEWLILQWYDKNGLRTRLEIKKGEKVWTSNFKKEITKGLREEEEDFLNEKEIDFDNLKSQRMVMKKRYLLNKDPEIVVDELLNPDNCIRYKKEFSKIMYLLEIEEKEKKVDLTKFLMDFLGDIFRRLEDLTYLDGYNNSDFAGEHECDLNKIVGM</sequence>
<name>A0A2K1P177_9BACT</name>
<evidence type="ECO:0000313" key="2">
    <source>
        <dbReference type="Proteomes" id="UP000236434"/>
    </source>
</evidence>
<comment type="caution">
    <text evidence="1">The sequence shown here is derived from an EMBL/GenBank/DDBJ whole genome shotgun (WGS) entry which is preliminary data.</text>
</comment>
<proteinExistence type="predicted"/>
<accession>A0A2K1P177</accession>